<feature type="domain" description="GerMN" evidence="2">
    <location>
        <begin position="194"/>
        <end position="305"/>
    </location>
</feature>
<dbReference type="Pfam" id="PF25976">
    <property type="entry name" value="LpqB_N"/>
    <property type="match status" value="1"/>
</dbReference>
<evidence type="ECO:0000256" key="1">
    <source>
        <dbReference type="SAM" id="MobiDB-lite"/>
    </source>
</evidence>
<feature type="compositionally biased region" description="Low complexity" evidence="1">
    <location>
        <begin position="592"/>
        <end position="607"/>
    </location>
</feature>
<comment type="caution">
    <text evidence="5">The sequence shown here is derived from an EMBL/GenBank/DDBJ whole genome shotgun (WGS) entry which is preliminary data.</text>
</comment>
<keyword evidence="6" id="KW-1185">Reference proteome</keyword>
<name>A0ABX0XZP6_9ACTN</name>
<proteinExistence type="predicted"/>
<dbReference type="InterPro" id="IPR059026">
    <property type="entry name" value="LpqB_N"/>
</dbReference>
<gene>
    <name evidence="5" type="ORF">HC031_17750</name>
</gene>
<dbReference type="RefSeq" id="WP_167926454.1">
    <property type="nucleotide sequence ID" value="NZ_JAATVY010000012.1"/>
</dbReference>
<sequence length="619" mass="65682">MIVRRWLIVALLVAGLPLPLVGCGVPSSGPAVVVKAAPRNGVPSNPDAAVTKKTPLGVTDPQELVRRYLQAMAWGNDTSQDPNATDKAVESAKAFLTPEAQANWVRGQDITVVRVQFNLLPVTTANGIRVDVAMQPVGVLDGHGSIEPKATGVPSTYAFTVVPEERGRGLRIANAPNGMLLSTEGLDNLYNVEPIYFWDSSNRSLVPDLRYINRSLSPATRVAEVTGWLRDGPSDYLRPGVSPLPAAIEFKDRPVLDATPGSVRINLAAKAANVQNQLAKFAIQLRWSLRSLASSVELQIEGQRQDLSRDVAWSNPAAVPDGQRDAPRFGVVDGRVRQLDGDPVTVPALGSDDNNNVVSAAILRGPVQEVALVREEAHGRLRLWLGSYNQGAKAAEYVATDLEGDVMSRPVGVLTAVPSDPAFLLAADGRLCAVSAAIRQCVDRTPPGIGAVTNVSVARDGRRVALVADGRVYIGMLTFEGSIPSVSQLVEVQTTLSDAVGVAWSREEWLVVAGRSAGQSALVEVTVDSALVEQMQLRGLTGLTVTRIVADPSVRPDAPLRGERGPIMIEANGRVYRVFSGSVDEYPPEASPAPSTSASASPSGAPAKQSLPSAPFFLD</sequence>
<dbReference type="Pfam" id="PF10646">
    <property type="entry name" value="Germane"/>
    <property type="match status" value="1"/>
</dbReference>
<protein>
    <recommendedName>
        <fullName evidence="7">GerMN domain-containing protein</fullName>
    </recommendedName>
</protein>
<evidence type="ECO:0000313" key="5">
    <source>
        <dbReference type="EMBL" id="NJC71549.1"/>
    </source>
</evidence>
<evidence type="ECO:0000259" key="4">
    <source>
        <dbReference type="Pfam" id="PF25976"/>
    </source>
</evidence>
<feature type="region of interest" description="Disordered" evidence="1">
    <location>
        <begin position="585"/>
        <end position="619"/>
    </location>
</feature>
<feature type="domain" description="Lipoprotein LpqB N-terminal" evidence="4">
    <location>
        <begin position="60"/>
        <end position="184"/>
    </location>
</feature>
<reference evidence="5 6" key="1">
    <citation type="submission" date="2020-03" db="EMBL/GenBank/DDBJ databases">
        <title>WGS of the type strain of Planosporangium spp.</title>
        <authorList>
            <person name="Thawai C."/>
        </authorList>
    </citation>
    <scope>NUCLEOTIDE SEQUENCE [LARGE SCALE GENOMIC DNA]</scope>
    <source>
        <strain evidence="5 6">TBRC 5610</strain>
    </source>
</reference>
<organism evidence="5 6">
    <name type="scientific">Planosporangium thailandense</name>
    <dbReference type="NCBI Taxonomy" id="765197"/>
    <lineage>
        <taxon>Bacteria</taxon>
        <taxon>Bacillati</taxon>
        <taxon>Actinomycetota</taxon>
        <taxon>Actinomycetes</taxon>
        <taxon>Micromonosporales</taxon>
        <taxon>Micromonosporaceae</taxon>
        <taxon>Planosporangium</taxon>
    </lineage>
</organism>
<accession>A0ABX0XZP6</accession>
<feature type="domain" description="Lipoprotein LpqB C-terminal" evidence="3">
    <location>
        <begin position="337"/>
        <end position="553"/>
    </location>
</feature>
<dbReference type="InterPro" id="IPR018910">
    <property type="entry name" value="LpqB_C"/>
</dbReference>
<evidence type="ECO:0008006" key="7">
    <source>
        <dbReference type="Google" id="ProtNLM"/>
    </source>
</evidence>
<dbReference type="InterPro" id="IPR019606">
    <property type="entry name" value="GerMN"/>
</dbReference>
<dbReference type="EMBL" id="JAATVY010000012">
    <property type="protein sequence ID" value="NJC71549.1"/>
    <property type="molecule type" value="Genomic_DNA"/>
</dbReference>
<evidence type="ECO:0000313" key="6">
    <source>
        <dbReference type="Proteomes" id="UP000722989"/>
    </source>
</evidence>
<evidence type="ECO:0000259" key="2">
    <source>
        <dbReference type="Pfam" id="PF10646"/>
    </source>
</evidence>
<evidence type="ECO:0000259" key="3">
    <source>
        <dbReference type="Pfam" id="PF10647"/>
    </source>
</evidence>
<dbReference type="Proteomes" id="UP000722989">
    <property type="component" value="Unassembled WGS sequence"/>
</dbReference>
<dbReference type="Pfam" id="PF10647">
    <property type="entry name" value="Gmad1"/>
    <property type="match status" value="1"/>
</dbReference>